<dbReference type="CDD" id="cd09006">
    <property type="entry name" value="PNP_EcPNPI-like"/>
    <property type="match status" value="1"/>
</dbReference>
<accession>N9TTD4</accession>
<sequence length="239" mass="26521">MTPHINAKDNAFAKLVLMPGDPLRAKYIADTYLENAELVSNVRNMFMYTGYYQGNKISVCASGMGVPSMGIYSHELFAEYGVEAIVRIGSAGSLKADLKNYEIVLANSTYSQSTTFRDTVLKDSPTTNVVYPDKELNDLILKNAKELNMNVHLERIITEDAFYTYQTAQDRVDISGGAVCVDMEAYGLFTVAEKLGKKASTLLTISDNIVTHESTTSEERQNSFNEMMKLALSLAKDFQ</sequence>
<dbReference type="AlphaFoldDB" id="N9TTD4"/>
<dbReference type="GO" id="GO:0004731">
    <property type="term" value="F:purine-nucleoside phosphorylase activity"/>
    <property type="evidence" value="ECO:0007669"/>
    <property type="project" value="InterPro"/>
</dbReference>
<keyword evidence="3" id="KW-0328">Glycosyltransferase</keyword>
<dbReference type="GO" id="GO:0006152">
    <property type="term" value="P:purine nucleoside catabolic process"/>
    <property type="evidence" value="ECO:0007669"/>
    <property type="project" value="TreeGrafter"/>
</dbReference>
<dbReference type="InterPro" id="IPR004402">
    <property type="entry name" value="DeoD-type"/>
</dbReference>
<evidence type="ECO:0000256" key="5">
    <source>
        <dbReference type="ARBA" id="ARBA00048447"/>
    </source>
</evidence>
<proteinExistence type="predicted"/>
<dbReference type="STRING" id="1188233.MAU_0370"/>
<evidence type="ECO:0000256" key="4">
    <source>
        <dbReference type="ARBA" id="ARBA00022679"/>
    </source>
</evidence>
<dbReference type="EC" id="2.4.2.3" evidence="1"/>
<feature type="domain" description="Nucleoside phosphorylase" evidence="6">
    <location>
        <begin position="14"/>
        <end position="237"/>
    </location>
</feature>
<dbReference type="PATRIC" id="fig|1188233.3.peg.37"/>
<dbReference type="InterPro" id="IPR035994">
    <property type="entry name" value="Nucleoside_phosphorylase_sf"/>
</dbReference>
<dbReference type="Proteomes" id="UP000013131">
    <property type="component" value="Unassembled WGS sequence"/>
</dbReference>
<dbReference type="eggNOG" id="COG0813">
    <property type="taxonomic scope" value="Bacteria"/>
</dbReference>
<comment type="caution">
    <text evidence="7">The sequence shown here is derived from an EMBL/GenBank/DDBJ whole genome shotgun (WGS) entry which is preliminary data.</text>
</comment>
<dbReference type="OrthoDB" id="9782889at2"/>
<dbReference type="GO" id="GO:0005829">
    <property type="term" value="C:cytosol"/>
    <property type="evidence" value="ECO:0007669"/>
    <property type="project" value="TreeGrafter"/>
</dbReference>
<organism evidence="7 8">
    <name type="scientific">Metamycoplasma auris 15026</name>
    <dbReference type="NCBI Taxonomy" id="1188233"/>
    <lineage>
        <taxon>Bacteria</taxon>
        <taxon>Bacillati</taxon>
        <taxon>Mycoplasmatota</taxon>
        <taxon>Mycoplasmoidales</taxon>
        <taxon>Metamycoplasmataceae</taxon>
        <taxon>Metamycoplasma</taxon>
    </lineage>
</organism>
<dbReference type="Gene3D" id="3.40.50.1580">
    <property type="entry name" value="Nucleoside phosphorylase domain"/>
    <property type="match status" value="1"/>
</dbReference>
<dbReference type="NCBIfam" id="NF004489">
    <property type="entry name" value="PRK05819.1"/>
    <property type="match status" value="1"/>
</dbReference>
<comment type="catalytic activity">
    <reaction evidence="5">
        <text>uridine + phosphate = alpha-D-ribose 1-phosphate + uracil</text>
        <dbReference type="Rhea" id="RHEA:24388"/>
        <dbReference type="ChEBI" id="CHEBI:16704"/>
        <dbReference type="ChEBI" id="CHEBI:17568"/>
        <dbReference type="ChEBI" id="CHEBI:43474"/>
        <dbReference type="ChEBI" id="CHEBI:57720"/>
        <dbReference type="EC" id="2.4.2.3"/>
    </reaction>
</comment>
<evidence type="ECO:0000256" key="2">
    <source>
        <dbReference type="ARBA" id="ARBA00021980"/>
    </source>
</evidence>
<keyword evidence="4" id="KW-0808">Transferase</keyword>
<dbReference type="GO" id="GO:0004850">
    <property type="term" value="F:uridine phosphorylase activity"/>
    <property type="evidence" value="ECO:0007669"/>
    <property type="project" value="UniProtKB-EC"/>
</dbReference>
<evidence type="ECO:0000256" key="1">
    <source>
        <dbReference type="ARBA" id="ARBA00011888"/>
    </source>
</evidence>
<evidence type="ECO:0000256" key="3">
    <source>
        <dbReference type="ARBA" id="ARBA00022676"/>
    </source>
</evidence>
<reference evidence="7 8" key="1">
    <citation type="journal article" date="2013" name="Genome Announc.">
        <title>Draft Genome Sequences of Mycoplasma auris and Mycoplasma yeatsii, Two Species of the Ear Canal of Caprinae.</title>
        <authorList>
            <person name="Dordet-Frisoni E."/>
            <person name="Baranowski E."/>
            <person name="Barre A."/>
            <person name="Blanchard A."/>
            <person name="Breton M."/>
            <person name="Couture C."/>
            <person name="Dupuy V."/>
            <person name="Gaurivaud P."/>
            <person name="Jacob D."/>
            <person name="Lemaitre C."/>
            <person name="Manso-Silvan L."/>
            <person name="Nikolski M."/>
            <person name="Nouvel L.X."/>
            <person name="Poumarat F."/>
            <person name="Sirand-Pugnet P."/>
            <person name="Thebault P."/>
            <person name="Theil S."/>
            <person name="Thiaucourt F."/>
            <person name="Citti C."/>
            <person name="Tardy F."/>
        </authorList>
    </citation>
    <scope>NUCLEOTIDE SEQUENCE [LARGE SCALE GENOMIC DNA]</scope>
    <source>
        <strain evidence="7 8">15026</strain>
    </source>
</reference>
<dbReference type="InterPro" id="IPR000845">
    <property type="entry name" value="Nucleoside_phosphorylase_d"/>
</dbReference>
<keyword evidence="8" id="KW-1185">Reference proteome</keyword>
<dbReference type="RefSeq" id="WP_004423081.1">
    <property type="nucleotide sequence ID" value="NZ_AORI01000001.1"/>
</dbReference>
<dbReference type="SUPFAM" id="SSF53167">
    <property type="entry name" value="Purine and uridine phosphorylases"/>
    <property type="match status" value="1"/>
</dbReference>
<dbReference type="PANTHER" id="PTHR43691">
    <property type="entry name" value="URIDINE PHOSPHORYLASE"/>
    <property type="match status" value="1"/>
</dbReference>
<evidence type="ECO:0000313" key="7">
    <source>
        <dbReference type="EMBL" id="ENY69325.1"/>
    </source>
</evidence>
<dbReference type="NCBIfam" id="TIGR00107">
    <property type="entry name" value="deoD"/>
    <property type="match status" value="1"/>
</dbReference>
<protein>
    <recommendedName>
        <fullName evidence="2">Uridine phosphorylase</fullName>
        <ecNumber evidence="1">2.4.2.3</ecNumber>
    </recommendedName>
</protein>
<evidence type="ECO:0000313" key="8">
    <source>
        <dbReference type="Proteomes" id="UP000013131"/>
    </source>
</evidence>
<dbReference type="EMBL" id="AORI01000001">
    <property type="protein sequence ID" value="ENY69325.1"/>
    <property type="molecule type" value="Genomic_DNA"/>
</dbReference>
<gene>
    <name evidence="7" type="primary">deoD</name>
    <name evidence="7" type="ORF">MAU_0370</name>
</gene>
<evidence type="ECO:0000259" key="6">
    <source>
        <dbReference type="Pfam" id="PF01048"/>
    </source>
</evidence>
<dbReference type="PANTHER" id="PTHR43691:SF11">
    <property type="entry name" value="FI09636P-RELATED"/>
    <property type="match status" value="1"/>
</dbReference>
<name>N9TTD4_9BACT</name>
<dbReference type="Pfam" id="PF01048">
    <property type="entry name" value="PNP_UDP_1"/>
    <property type="match status" value="1"/>
</dbReference>